<dbReference type="Gene3D" id="3.40.30.10">
    <property type="entry name" value="Glutaredoxin"/>
    <property type="match status" value="1"/>
</dbReference>
<dbReference type="SUPFAM" id="SSF52833">
    <property type="entry name" value="Thioredoxin-like"/>
    <property type="match status" value="1"/>
</dbReference>
<evidence type="ECO:0000256" key="2">
    <source>
        <dbReference type="SAM" id="Phobius"/>
    </source>
</evidence>
<evidence type="ECO:0000256" key="1">
    <source>
        <dbReference type="SAM" id="MobiDB-lite"/>
    </source>
</evidence>
<dbReference type="AlphaFoldDB" id="B0CBD6"/>
<evidence type="ECO:0000313" key="4">
    <source>
        <dbReference type="EMBL" id="ABW27921.1"/>
    </source>
</evidence>
<sequence length="201" mass="21711">MTLDPSDMPSDPEVNAATSSQRLRNFLVAMVAIALSIALFLGSRQQTEQPSLSTLAVNSTPLEVALANQKPTLMEFYANWCTSCQAMADDMNSLKQEFSDQVNFVMLNVDNSKWLPEVLKFDVDGIPHFVFLDGDGEALASSVGQQPRQILADNLAALVAEETVPKSQAIGQTSIFQPAVRGNQDDPRSHGGMPAGGLERS</sequence>
<feature type="region of interest" description="Disordered" evidence="1">
    <location>
        <begin position="171"/>
        <end position="201"/>
    </location>
</feature>
<protein>
    <submittedName>
        <fullName evidence="4">Thiol:disulfide interchange protein TxlA</fullName>
    </submittedName>
</protein>
<dbReference type="InterPro" id="IPR013766">
    <property type="entry name" value="Thioredoxin_domain"/>
</dbReference>
<dbReference type="CDD" id="cd02950">
    <property type="entry name" value="TxlA"/>
    <property type="match status" value="1"/>
</dbReference>
<name>B0CBD6_ACAM1</name>
<keyword evidence="5" id="KW-1185">Reference proteome</keyword>
<dbReference type="HOGENOM" id="CLU_064833_2_0_3"/>
<dbReference type="KEGG" id="amr:AM1_2923"/>
<dbReference type="PANTHER" id="PTHR47353">
    <property type="entry name" value="THIOREDOXIN-LIKE PROTEIN HCF164, CHLOROPLASTIC"/>
    <property type="match status" value="1"/>
</dbReference>
<dbReference type="PANTHER" id="PTHR47353:SF1">
    <property type="entry name" value="THIOREDOXIN-LIKE PROTEIN HCF164, CHLOROPLASTIC"/>
    <property type="match status" value="1"/>
</dbReference>
<feature type="transmembrane region" description="Helical" evidence="2">
    <location>
        <begin position="23"/>
        <end position="42"/>
    </location>
</feature>
<dbReference type="RefSeq" id="WP_012163356.1">
    <property type="nucleotide sequence ID" value="NC_009925.1"/>
</dbReference>
<dbReference type="InterPro" id="IPR044241">
    <property type="entry name" value="TxlA/HCF164"/>
</dbReference>
<dbReference type="GO" id="GO:0016671">
    <property type="term" value="F:oxidoreductase activity, acting on a sulfur group of donors, disulfide as acceptor"/>
    <property type="evidence" value="ECO:0007669"/>
    <property type="project" value="TreeGrafter"/>
</dbReference>
<dbReference type="EMBL" id="CP000828">
    <property type="protein sequence ID" value="ABW27921.1"/>
    <property type="molecule type" value="Genomic_DNA"/>
</dbReference>
<evidence type="ECO:0000259" key="3">
    <source>
        <dbReference type="PROSITE" id="PS51352"/>
    </source>
</evidence>
<dbReference type="FunFam" id="3.40.30.10:FF:000423">
    <property type="entry name" value="Thiol:disulfide interchange protein"/>
    <property type="match status" value="1"/>
</dbReference>
<dbReference type="InterPro" id="IPR036249">
    <property type="entry name" value="Thioredoxin-like_sf"/>
</dbReference>
<proteinExistence type="predicted"/>
<accession>B0CBD6</accession>
<keyword evidence="2" id="KW-1133">Transmembrane helix</keyword>
<dbReference type="PROSITE" id="PS51352">
    <property type="entry name" value="THIOREDOXIN_2"/>
    <property type="match status" value="1"/>
</dbReference>
<evidence type="ECO:0000313" key="5">
    <source>
        <dbReference type="Proteomes" id="UP000000268"/>
    </source>
</evidence>
<dbReference type="PROSITE" id="PS00194">
    <property type="entry name" value="THIOREDOXIN_1"/>
    <property type="match status" value="1"/>
</dbReference>
<dbReference type="Pfam" id="PF00085">
    <property type="entry name" value="Thioredoxin"/>
    <property type="match status" value="1"/>
</dbReference>
<dbReference type="eggNOG" id="COG0526">
    <property type="taxonomic scope" value="Bacteria"/>
</dbReference>
<dbReference type="Proteomes" id="UP000000268">
    <property type="component" value="Chromosome"/>
</dbReference>
<keyword evidence="2" id="KW-0472">Membrane</keyword>
<reference evidence="4 5" key="1">
    <citation type="journal article" date="2008" name="Proc. Natl. Acad. Sci. U.S.A.">
        <title>Niche adaptation and genome expansion in the chlorophyll d-producing cyanobacterium Acaryochloris marina.</title>
        <authorList>
            <person name="Swingley W.D."/>
            <person name="Chen M."/>
            <person name="Cheung P.C."/>
            <person name="Conrad A.L."/>
            <person name="Dejesa L.C."/>
            <person name="Hao J."/>
            <person name="Honchak B.M."/>
            <person name="Karbach L.E."/>
            <person name="Kurdoglu A."/>
            <person name="Lahiri S."/>
            <person name="Mastrian S.D."/>
            <person name="Miyashita H."/>
            <person name="Page L."/>
            <person name="Ramakrishna P."/>
            <person name="Satoh S."/>
            <person name="Sattley W.M."/>
            <person name="Shimada Y."/>
            <person name="Taylor H.L."/>
            <person name="Tomo T."/>
            <person name="Tsuchiya T."/>
            <person name="Wang Z.T."/>
            <person name="Raymond J."/>
            <person name="Mimuro M."/>
            <person name="Blankenship R.E."/>
            <person name="Touchman J.W."/>
        </authorList>
    </citation>
    <scope>NUCLEOTIDE SEQUENCE [LARGE SCALE GENOMIC DNA]</scope>
    <source>
        <strain evidence="5">MBIC 11017</strain>
    </source>
</reference>
<gene>
    <name evidence="4" type="ordered locus">AM1_2923</name>
</gene>
<dbReference type="InterPro" id="IPR017937">
    <property type="entry name" value="Thioredoxin_CS"/>
</dbReference>
<dbReference type="STRING" id="329726.AM1_2923"/>
<keyword evidence="2" id="KW-0812">Transmembrane</keyword>
<organism evidence="4 5">
    <name type="scientific">Acaryochloris marina (strain MBIC 11017)</name>
    <dbReference type="NCBI Taxonomy" id="329726"/>
    <lineage>
        <taxon>Bacteria</taxon>
        <taxon>Bacillati</taxon>
        <taxon>Cyanobacteriota</taxon>
        <taxon>Cyanophyceae</taxon>
        <taxon>Acaryochloridales</taxon>
        <taxon>Acaryochloridaceae</taxon>
        <taxon>Acaryochloris</taxon>
    </lineage>
</organism>
<feature type="domain" description="Thioredoxin" evidence="3">
    <location>
        <begin position="43"/>
        <end position="160"/>
    </location>
</feature>